<sequence length="235" mass="25293">MNMFFTLLDNWRERVAPVLWALFWAGVLLGGAQRIDSYLVSSYSGLSVVASSGIRQGVVDHLPGRLGFFDGWAAGEVRSSDSSDLASGRAVVRYFNHDGGARLVLGAKEASGLVVWSSQITRRFLLWPGMVLSFLIMSVSSYMILSRGDRKWRAIGYFSSRVLVLCAYGVVAMAIAGAFGHLWLVGSAASRLTSLPATVPLWASVLSAGPLVKASAWLVVVFCLSSGLEALFPDP</sequence>
<evidence type="ECO:0000313" key="3">
    <source>
        <dbReference type="Proteomes" id="UP000193355"/>
    </source>
</evidence>
<feature type="transmembrane region" description="Helical" evidence="1">
    <location>
        <begin position="165"/>
        <end position="185"/>
    </location>
</feature>
<organism evidence="2 3">
    <name type="scientific">Dethiosulfovibrio salsuginis</name>
    <dbReference type="NCBI Taxonomy" id="561720"/>
    <lineage>
        <taxon>Bacteria</taxon>
        <taxon>Thermotogati</taxon>
        <taxon>Synergistota</taxon>
        <taxon>Synergistia</taxon>
        <taxon>Synergistales</taxon>
        <taxon>Dethiosulfovibrionaceae</taxon>
        <taxon>Dethiosulfovibrio</taxon>
    </lineage>
</organism>
<keyword evidence="1" id="KW-0472">Membrane</keyword>
<keyword evidence="1" id="KW-0812">Transmembrane</keyword>
<name>A0A1X7IRT0_9BACT</name>
<protein>
    <submittedName>
        <fullName evidence="2">Uncharacterized protein</fullName>
    </submittedName>
</protein>
<dbReference type="Proteomes" id="UP000193355">
    <property type="component" value="Unassembled WGS sequence"/>
</dbReference>
<proteinExistence type="predicted"/>
<feature type="transmembrane region" description="Helical" evidence="1">
    <location>
        <begin position="124"/>
        <end position="145"/>
    </location>
</feature>
<gene>
    <name evidence="2" type="ORF">SAMN06275492_10477</name>
</gene>
<accession>A0A1X7IRT0</accession>
<dbReference type="STRING" id="561720.SAMN06275492_10477"/>
<reference evidence="3" key="1">
    <citation type="submission" date="2017-04" db="EMBL/GenBank/DDBJ databases">
        <authorList>
            <person name="Varghese N."/>
            <person name="Submissions S."/>
        </authorList>
    </citation>
    <scope>NUCLEOTIDE SEQUENCE [LARGE SCALE GENOMIC DNA]</scope>
    <source>
        <strain evidence="3">USBA 82</strain>
    </source>
</reference>
<dbReference type="AlphaFoldDB" id="A0A1X7IRT0"/>
<dbReference type="EMBL" id="FXBB01000004">
    <property type="protein sequence ID" value="SMG17710.1"/>
    <property type="molecule type" value="Genomic_DNA"/>
</dbReference>
<dbReference type="RefSeq" id="WP_085543895.1">
    <property type="nucleotide sequence ID" value="NZ_FXBB01000004.1"/>
</dbReference>
<keyword evidence="1" id="KW-1133">Transmembrane helix</keyword>
<keyword evidence="3" id="KW-1185">Reference proteome</keyword>
<evidence type="ECO:0000313" key="2">
    <source>
        <dbReference type="EMBL" id="SMG17710.1"/>
    </source>
</evidence>
<dbReference type="OrthoDB" id="9837323at2"/>
<evidence type="ECO:0000256" key="1">
    <source>
        <dbReference type="SAM" id="Phobius"/>
    </source>
</evidence>